<gene>
    <name evidence="3" type="ORF">CCAM_LOCUS8607</name>
</gene>
<dbReference type="SUPFAM" id="SSF56219">
    <property type="entry name" value="DNase I-like"/>
    <property type="match status" value="1"/>
</dbReference>
<dbReference type="PANTHER" id="PTHR33116">
    <property type="entry name" value="REVERSE TRANSCRIPTASE ZINC-BINDING DOMAIN-CONTAINING PROTEIN-RELATED-RELATED"/>
    <property type="match status" value="1"/>
</dbReference>
<name>A0A484KLJ9_9ASTE</name>
<dbReference type="Proteomes" id="UP000595140">
    <property type="component" value="Unassembled WGS sequence"/>
</dbReference>
<dbReference type="CDD" id="cd06222">
    <property type="entry name" value="RNase_H_like"/>
    <property type="match status" value="1"/>
</dbReference>
<feature type="compositionally biased region" description="Basic and acidic residues" evidence="1">
    <location>
        <begin position="1027"/>
        <end position="1037"/>
    </location>
</feature>
<dbReference type="InterPro" id="IPR044730">
    <property type="entry name" value="RNase_H-like_dom_plant"/>
</dbReference>
<dbReference type="PANTHER" id="PTHR33116:SF82">
    <property type="entry name" value="RNASE H FAMILY PROTEIN"/>
    <property type="match status" value="1"/>
</dbReference>
<feature type="region of interest" description="Disordered" evidence="1">
    <location>
        <begin position="1157"/>
        <end position="1189"/>
    </location>
</feature>
<proteinExistence type="predicted"/>
<dbReference type="InterPro" id="IPR005135">
    <property type="entry name" value="Endo/exonuclease/phosphatase"/>
</dbReference>
<feature type="compositionally biased region" description="Polar residues" evidence="1">
    <location>
        <begin position="1017"/>
        <end position="1026"/>
    </location>
</feature>
<feature type="domain" description="Endonuclease/exonuclease/phosphatase" evidence="2">
    <location>
        <begin position="158"/>
        <end position="262"/>
    </location>
</feature>
<dbReference type="InterPro" id="IPR036691">
    <property type="entry name" value="Endo/exonu/phosph_ase_sf"/>
</dbReference>
<keyword evidence="4" id="KW-1185">Reference proteome</keyword>
<dbReference type="Pfam" id="PF03372">
    <property type="entry name" value="Exo_endo_phos"/>
    <property type="match status" value="1"/>
</dbReference>
<dbReference type="OrthoDB" id="426210at2759"/>
<dbReference type="EMBL" id="OOIL02000560">
    <property type="protein sequence ID" value="VFQ66831.1"/>
    <property type="molecule type" value="Genomic_DNA"/>
</dbReference>
<reference evidence="3 4" key="1">
    <citation type="submission" date="2018-04" db="EMBL/GenBank/DDBJ databases">
        <authorList>
            <person name="Vogel A."/>
        </authorList>
    </citation>
    <scope>NUCLEOTIDE SEQUENCE [LARGE SCALE GENOMIC DNA]</scope>
</reference>
<evidence type="ECO:0000313" key="3">
    <source>
        <dbReference type="EMBL" id="VFQ66831.1"/>
    </source>
</evidence>
<evidence type="ECO:0000259" key="2">
    <source>
        <dbReference type="Pfam" id="PF03372"/>
    </source>
</evidence>
<organism evidence="3 4">
    <name type="scientific">Cuscuta campestris</name>
    <dbReference type="NCBI Taxonomy" id="132261"/>
    <lineage>
        <taxon>Eukaryota</taxon>
        <taxon>Viridiplantae</taxon>
        <taxon>Streptophyta</taxon>
        <taxon>Embryophyta</taxon>
        <taxon>Tracheophyta</taxon>
        <taxon>Spermatophyta</taxon>
        <taxon>Magnoliopsida</taxon>
        <taxon>eudicotyledons</taxon>
        <taxon>Gunneridae</taxon>
        <taxon>Pentapetalae</taxon>
        <taxon>asterids</taxon>
        <taxon>lamiids</taxon>
        <taxon>Solanales</taxon>
        <taxon>Convolvulaceae</taxon>
        <taxon>Cuscuteae</taxon>
        <taxon>Cuscuta</taxon>
        <taxon>Cuscuta subgen. Grammica</taxon>
        <taxon>Cuscuta sect. Cleistogrammica</taxon>
    </lineage>
</organism>
<sequence>MEFNLFKIEKIDQSFQRVDAVPPMKDKGKGVLNDWTTVHRKGKPPKSKVTWVQKPSMPQVNPCMPCHEESSKAGARHRPEVHFIGSKEVIFLDNNGLAYSSFDPTNPVVEPTSSQNVSLDLFLWNQSKFEVLDVLDHAQITHFKLRDVLNNFSFTISGIYGSHSTAERKALWNHIEAFNNSSLLPWCLGGDFNTISDLLHHKGARLPDLEAIDDFSSCISNCNLLDCNFSGPSFTWHGVRSNGNVWRRLDRVFFNAGWADHWDNKYMHHLAKGGSDQGHPILFSSKLVVRDIPKSFRFQNMWLLREDFIQFCKESWEEVPVFGGMRCLFNKLQHLKAKLSSWNKDQFGNVFDKAEPSASPDLYEQFLDAIPSLVDQRHNDYLMCLPTEEEIKLIIWEMDPNSAAGPDGFNITFFKCCWDFIKSDVVSACQETINYGKSSFMSGSKFNSLTITKLEKLLMMPHKGFPFTYLGVPIDLGITKKSHCSFLIQSFDNKLNGWFQKNLDQAGRLVLIKHVLNTIPNYFLAANTIPKAISHLLKQKMARLWWGGGTSKHHWICWKKLCYPMEEGGLGIRDLNSLENAFSLKLWWKFYQDNGLWAKLMRAKYWRNGDIFETLTDSPVWKRISRADETASNACSFIEDGSVVWSPEANGLFSLKSAFDLCRPASPSHASFKHLWMKPQNAKVGVFTWKLFKRCLPLPENLQRLWTTDPWLAAKQLLPSFPKAPKVRVVKWLAPPKGRLKINIDASFTPMSNRGAAILRDDEGRFVRAALFLISGSTPYQAELDAAIKGVQWALSFHPLLVYETDALEILRRLGHYTHYAFSPFPIDILAKLIFENDILKSHTLREESQMDFAEPPLIFTRTYKAATSPLILVYRLTKVRFHRLTEMTIGFQSGMTIGVEAQIGAQFKEGGAQSENPINILVKISQAPIIDLTVHLDIQTSSTETFWNTEREVALFGLTLIYLVEKRTLKVGRESDFISISESRMEGTRSISLPTGKNNLLLWKFISNLQHFHSSSSEKQNISTKPSKDLPNRNEENIQSPLHLRQNINTTDQQKSSVTPMTFQFANQQNNCGNLSTAESDYATGRVEWLPSVHKPYNLDISLTTSLLCWERRHSRRPGRRQPTWPPVRLAAADKSAAARGSAGGLAGCSLPARLSTATSSPARSGEFLSGGGGLAGGRWENEWKPSQ</sequence>
<protein>
    <recommendedName>
        <fullName evidence="2">Endonuclease/exonuclease/phosphatase domain-containing protein</fullName>
    </recommendedName>
</protein>
<evidence type="ECO:0000313" key="4">
    <source>
        <dbReference type="Proteomes" id="UP000595140"/>
    </source>
</evidence>
<dbReference type="Gene3D" id="3.60.10.10">
    <property type="entry name" value="Endonuclease/exonuclease/phosphatase"/>
    <property type="match status" value="1"/>
</dbReference>
<evidence type="ECO:0000256" key="1">
    <source>
        <dbReference type="SAM" id="MobiDB-lite"/>
    </source>
</evidence>
<feature type="region of interest" description="Disordered" evidence="1">
    <location>
        <begin position="1017"/>
        <end position="1047"/>
    </location>
</feature>
<dbReference type="AlphaFoldDB" id="A0A484KLJ9"/>
<accession>A0A484KLJ9</accession>
<dbReference type="GO" id="GO:0003824">
    <property type="term" value="F:catalytic activity"/>
    <property type="evidence" value="ECO:0007669"/>
    <property type="project" value="InterPro"/>
</dbReference>